<dbReference type="SUPFAM" id="SSF88946">
    <property type="entry name" value="Sigma2 domain of RNA polymerase sigma factors"/>
    <property type="match status" value="1"/>
</dbReference>
<dbReference type="InterPro" id="IPR007630">
    <property type="entry name" value="RNA_pol_sigma70_r4"/>
</dbReference>
<dbReference type="Gene3D" id="1.10.10.10">
    <property type="entry name" value="Winged helix-like DNA-binding domain superfamily/Winged helix DNA-binding domain"/>
    <property type="match status" value="2"/>
</dbReference>
<dbReference type="Pfam" id="PF04539">
    <property type="entry name" value="Sigma70_r3"/>
    <property type="match status" value="1"/>
</dbReference>
<feature type="domain" description="RNA polymerase sigma-70 region 1.2" evidence="6">
    <location>
        <begin position="14"/>
        <end position="45"/>
    </location>
</feature>
<evidence type="ECO:0000256" key="4">
    <source>
        <dbReference type="ARBA" id="ARBA00023163"/>
    </source>
</evidence>
<dbReference type="InterPro" id="IPR013325">
    <property type="entry name" value="RNA_pol_sigma_r2"/>
</dbReference>
<reference evidence="10" key="1">
    <citation type="journal article" date="2020" name="mSystems">
        <title>Genome- and Community-Level Interaction Insights into Carbon Utilization and Element Cycling Functions of Hydrothermarchaeota in Hydrothermal Sediment.</title>
        <authorList>
            <person name="Zhou Z."/>
            <person name="Liu Y."/>
            <person name="Xu W."/>
            <person name="Pan J."/>
            <person name="Luo Z.H."/>
            <person name="Li M."/>
        </authorList>
    </citation>
    <scope>NUCLEOTIDE SEQUENCE [LARGE SCALE GENOMIC DNA]</scope>
    <source>
        <strain evidence="10">HyVt-577</strain>
    </source>
</reference>
<dbReference type="GO" id="GO:0006352">
    <property type="term" value="P:DNA-templated transcription initiation"/>
    <property type="evidence" value="ECO:0007669"/>
    <property type="project" value="InterPro"/>
</dbReference>
<dbReference type="PANTHER" id="PTHR30603:SF47">
    <property type="entry name" value="RNA POLYMERASE SIGMA FACTOR SIGD, CHLOROPLASTIC"/>
    <property type="match status" value="1"/>
</dbReference>
<evidence type="ECO:0000256" key="1">
    <source>
        <dbReference type="ARBA" id="ARBA00023015"/>
    </source>
</evidence>
<dbReference type="EMBL" id="DRQG01000081">
    <property type="protein sequence ID" value="HGY55747.1"/>
    <property type="molecule type" value="Genomic_DNA"/>
</dbReference>
<evidence type="ECO:0000259" key="9">
    <source>
        <dbReference type="Pfam" id="PF04545"/>
    </source>
</evidence>
<dbReference type="Gene3D" id="1.10.601.10">
    <property type="entry name" value="RNA Polymerase Primary Sigma Factor"/>
    <property type="match status" value="1"/>
</dbReference>
<keyword evidence="4" id="KW-0804">Transcription</keyword>
<dbReference type="SUPFAM" id="SSF88659">
    <property type="entry name" value="Sigma3 and sigma4 domains of RNA polymerase sigma factors"/>
    <property type="match status" value="2"/>
</dbReference>
<proteinExistence type="predicted"/>
<dbReference type="AlphaFoldDB" id="A0A7V4UDQ4"/>
<dbReference type="GO" id="GO:0003677">
    <property type="term" value="F:DNA binding"/>
    <property type="evidence" value="ECO:0007669"/>
    <property type="project" value="UniProtKB-KW"/>
</dbReference>
<dbReference type="GO" id="GO:0016987">
    <property type="term" value="F:sigma factor activity"/>
    <property type="evidence" value="ECO:0007669"/>
    <property type="project" value="UniProtKB-KW"/>
</dbReference>
<keyword evidence="5" id="KW-0175">Coiled coil</keyword>
<evidence type="ECO:0000256" key="3">
    <source>
        <dbReference type="ARBA" id="ARBA00023125"/>
    </source>
</evidence>
<dbReference type="Pfam" id="PF04545">
    <property type="entry name" value="Sigma70_r4"/>
    <property type="match status" value="1"/>
</dbReference>
<accession>A0A7V4UDQ4</accession>
<dbReference type="Pfam" id="PF04542">
    <property type="entry name" value="Sigma70_r2"/>
    <property type="match status" value="1"/>
</dbReference>
<feature type="domain" description="RNA polymerase sigma-70 region 3" evidence="7">
    <location>
        <begin position="132"/>
        <end position="204"/>
    </location>
</feature>
<keyword evidence="3" id="KW-0238">DNA-binding</keyword>
<feature type="domain" description="RNA polymerase sigma-70 region 4" evidence="9">
    <location>
        <begin position="219"/>
        <end position="272"/>
    </location>
</feature>
<dbReference type="InterPro" id="IPR009042">
    <property type="entry name" value="RNA_pol_sigma70_r1_2"/>
</dbReference>
<evidence type="ECO:0000259" key="8">
    <source>
        <dbReference type="Pfam" id="PF04542"/>
    </source>
</evidence>
<dbReference type="InterPro" id="IPR013324">
    <property type="entry name" value="RNA_pol_sigma_r3/r4-like"/>
</dbReference>
<dbReference type="InterPro" id="IPR050239">
    <property type="entry name" value="Sigma-70_RNA_pol_init_factors"/>
</dbReference>
<dbReference type="NCBIfam" id="TIGR02937">
    <property type="entry name" value="sigma70-ECF"/>
    <property type="match status" value="1"/>
</dbReference>
<protein>
    <submittedName>
        <fullName evidence="10">RNA polymerase sigma factor RpoD/SigA</fullName>
    </submittedName>
</protein>
<dbReference type="InterPro" id="IPR007624">
    <property type="entry name" value="RNA_pol_sigma70_r3"/>
</dbReference>
<dbReference type="InterPro" id="IPR036388">
    <property type="entry name" value="WH-like_DNA-bd_sf"/>
</dbReference>
<keyword evidence="2" id="KW-0731">Sigma factor</keyword>
<gene>
    <name evidence="10" type="ORF">ENK44_08605</name>
</gene>
<feature type="domain" description="RNA polymerase sigma-70 region 2" evidence="8">
    <location>
        <begin position="51"/>
        <end position="120"/>
    </location>
</feature>
<evidence type="ECO:0000259" key="7">
    <source>
        <dbReference type="Pfam" id="PF04539"/>
    </source>
</evidence>
<dbReference type="PIRSF" id="PIRSF000770">
    <property type="entry name" value="RNA_pol_sigma-SigE/K"/>
    <property type="match status" value="1"/>
</dbReference>
<evidence type="ECO:0000256" key="2">
    <source>
        <dbReference type="ARBA" id="ARBA00023082"/>
    </source>
</evidence>
<name>A0A7V4UDQ4_CALAY</name>
<feature type="coiled-coil region" evidence="5">
    <location>
        <begin position="209"/>
        <end position="265"/>
    </location>
</feature>
<dbReference type="Pfam" id="PF00140">
    <property type="entry name" value="Sigma70_r1_2"/>
    <property type="match status" value="1"/>
</dbReference>
<organism evidence="10">
    <name type="scientific">Caldithrix abyssi</name>
    <dbReference type="NCBI Taxonomy" id="187145"/>
    <lineage>
        <taxon>Bacteria</taxon>
        <taxon>Pseudomonadati</taxon>
        <taxon>Calditrichota</taxon>
        <taxon>Calditrichia</taxon>
        <taxon>Calditrichales</taxon>
        <taxon>Calditrichaceae</taxon>
        <taxon>Caldithrix</taxon>
    </lineage>
</organism>
<keyword evidence="1" id="KW-0805">Transcription regulation</keyword>
<dbReference type="Proteomes" id="UP000885779">
    <property type="component" value="Unassembled WGS sequence"/>
</dbReference>
<comment type="caution">
    <text evidence="10">The sequence shown here is derived from an EMBL/GenBank/DDBJ whole genome shotgun (WGS) entry which is preliminary data.</text>
</comment>
<evidence type="ECO:0000256" key="5">
    <source>
        <dbReference type="SAM" id="Coils"/>
    </source>
</evidence>
<dbReference type="InterPro" id="IPR000943">
    <property type="entry name" value="RNA_pol_sigma70"/>
</dbReference>
<dbReference type="PANTHER" id="PTHR30603">
    <property type="entry name" value="RNA POLYMERASE SIGMA FACTOR RPO"/>
    <property type="match status" value="1"/>
</dbReference>
<dbReference type="InterPro" id="IPR014284">
    <property type="entry name" value="RNA_pol_sigma-70_dom"/>
</dbReference>
<evidence type="ECO:0000259" key="6">
    <source>
        <dbReference type="Pfam" id="PF00140"/>
    </source>
</evidence>
<dbReference type="CDD" id="cd06171">
    <property type="entry name" value="Sigma70_r4"/>
    <property type="match status" value="1"/>
</dbReference>
<sequence length="284" mass="33126">MTLHLTKNTATDTSLRRYLQDIRKIPLISIDEEVSLAKKIRRGDRRALDRLVKANLRFVITIAKQFQGSGLPLKDLINEGNLGLIRAALRFDETKGNKFITYAVWWIRQGIIQAIQDHARLIRLPQNKLSALHNISRTQQILEQELEREPSLEEIAEYLETDRAHLRTIADSASKITSLDRASHDMKPGYLFKIIENEEVERPDSEILKRALKRDIRRALATLSQGEAEVLRAYFGIDREKPQTLEEIAENYRLTRERIRQIKERGLAKLRHKTRCRNLLMYIE</sequence>
<dbReference type="InterPro" id="IPR007627">
    <property type="entry name" value="RNA_pol_sigma70_r2"/>
</dbReference>
<evidence type="ECO:0000313" key="10">
    <source>
        <dbReference type="EMBL" id="HGY55747.1"/>
    </source>
</evidence>
<dbReference type="PRINTS" id="PR00046">
    <property type="entry name" value="SIGMA70FCT"/>
</dbReference>